<dbReference type="RefSeq" id="WP_371947662.1">
    <property type="nucleotide sequence ID" value="NZ_JAXCEI010000002.1"/>
</dbReference>
<keyword evidence="13" id="KW-1185">Reference proteome</keyword>
<dbReference type="InterPro" id="IPR011712">
    <property type="entry name" value="Sig_transdc_His_kin_sub3_dim/P"/>
</dbReference>
<gene>
    <name evidence="12" type="ORF">SM611_05215</name>
</gene>
<dbReference type="PANTHER" id="PTHR24421">
    <property type="entry name" value="NITRATE/NITRITE SENSOR PROTEIN NARX-RELATED"/>
    <property type="match status" value="1"/>
</dbReference>
<dbReference type="Gene3D" id="1.20.5.1930">
    <property type="match status" value="1"/>
</dbReference>
<organism evidence="12 13">
    <name type="scientific">Actinomadura monticuli</name>
    <dbReference type="NCBI Taxonomy" id="3097367"/>
    <lineage>
        <taxon>Bacteria</taxon>
        <taxon>Bacillati</taxon>
        <taxon>Actinomycetota</taxon>
        <taxon>Actinomycetes</taxon>
        <taxon>Streptosporangiales</taxon>
        <taxon>Thermomonosporaceae</taxon>
        <taxon>Actinomadura</taxon>
    </lineage>
</organism>
<evidence type="ECO:0000259" key="10">
    <source>
        <dbReference type="Pfam" id="PF07730"/>
    </source>
</evidence>
<sequence length="384" mass="39991">MRFHRPPAGLLPDAAIGAVTLALVLGSAFTRDGPAPLPGQVAAAVAACAALVLRRRHPVSVLVLTLLLTSLSGALGESGGPVFVAYIVALYTAAAEGRLPAAIVLAVIAIIGMILRGSVSAEGQGESAVLVAGWLVAVLAVGGVTWNRRAYLAEVEHRVAEAERGREADGRRRVTEERMRIARELHDVLAHNISMINVRAGAALFQLTGGPRRDDPGLRDELADALTVIRDAGRDAGRELRATLGVLRQADEAEPAAPAPGLARLPDLVDTAGRAGLRVRTTVEGAGPSVPAEVDLAAFRIVQEALTNVARHARTEEATVRIRVGAADLHIRVENAGAAPAACTGYGIRGMRERAAALGGDLRAGPCGNGTFRVLARLPLREQA</sequence>
<keyword evidence="9" id="KW-1133">Transmembrane helix</keyword>
<keyword evidence="8" id="KW-0902">Two-component regulatory system</keyword>
<feature type="transmembrane region" description="Helical" evidence="9">
    <location>
        <begin position="61"/>
        <end position="91"/>
    </location>
</feature>
<dbReference type="EMBL" id="JAXCEI010000002">
    <property type="protein sequence ID" value="MFA1538322.1"/>
    <property type="molecule type" value="Genomic_DNA"/>
</dbReference>
<evidence type="ECO:0000256" key="8">
    <source>
        <dbReference type="ARBA" id="ARBA00023012"/>
    </source>
</evidence>
<feature type="transmembrane region" description="Helical" evidence="9">
    <location>
        <begin position="7"/>
        <end position="29"/>
    </location>
</feature>
<keyword evidence="9" id="KW-0812">Transmembrane</keyword>
<dbReference type="SUPFAM" id="SSF55874">
    <property type="entry name" value="ATPase domain of HSP90 chaperone/DNA topoisomerase II/histidine kinase"/>
    <property type="match status" value="1"/>
</dbReference>
<dbReference type="Pfam" id="PF07730">
    <property type="entry name" value="HisKA_3"/>
    <property type="match status" value="1"/>
</dbReference>
<evidence type="ECO:0000313" key="13">
    <source>
        <dbReference type="Proteomes" id="UP001569963"/>
    </source>
</evidence>
<feature type="transmembrane region" description="Helical" evidence="9">
    <location>
        <begin position="97"/>
        <end position="115"/>
    </location>
</feature>
<dbReference type="InterPro" id="IPR050482">
    <property type="entry name" value="Sensor_HK_TwoCompSys"/>
</dbReference>
<dbReference type="CDD" id="cd16917">
    <property type="entry name" value="HATPase_UhpB-NarQ-NarX-like"/>
    <property type="match status" value="1"/>
</dbReference>
<dbReference type="Pfam" id="PF23539">
    <property type="entry name" value="DUF7134"/>
    <property type="match status" value="1"/>
</dbReference>
<keyword evidence="6 12" id="KW-0418">Kinase</keyword>
<feature type="transmembrane region" description="Helical" evidence="9">
    <location>
        <begin position="127"/>
        <end position="146"/>
    </location>
</feature>
<reference evidence="12 13" key="1">
    <citation type="submission" date="2023-11" db="EMBL/GenBank/DDBJ databases">
        <title>Actinomadura monticuli sp. nov., isolated from volcanic ash.</title>
        <authorList>
            <person name="Lee S.D."/>
            <person name="Yang H."/>
            <person name="Kim I.S."/>
        </authorList>
    </citation>
    <scope>NUCLEOTIDE SEQUENCE [LARGE SCALE GENOMIC DNA]</scope>
    <source>
        <strain evidence="12 13">DLS-62</strain>
    </source>
</reference>
<dbReference type="InterPro" id="IPR055558">
    <property type="entry name" value="DUF7134"/>
</dbReference>
<evidence type="ECO:0000256" key="6">
    <source>
        <dbReference type="ARBA" id="ARBA00022777"/>
    </source>
</evidence>
<keyword evidence="7" id="KW-0067">ATP-binding</keyword>
<keyword evidence="3" id="KW-0597">Phosphoprotein</keyword>
<dbReference type="Gene3D" id="3.30.565.10">
    <property type="entry name" value="Histidine kinase-like ATPase, C-terminal domain"/>
    <property type="match status" value="1"/>
</dbReference>
<accession>A0ABV4Q591</accession>
<dbReference type="Proteomes" id="UP001569963">
    <property type="component" value="Unassembled WGS sequence"/>
</dbReference>
<feature type="transmembrane region" description="Helical" evidence="9">
    <location>
        <begin position="35"/>
        <end position="54"/>
    </location>
</feature>
<feature type="domain" description="DUF7134" evidence="11">
    <location>
        <begin position="12"/>
        <end position="139"/>
    </location>
</feature>
<name>A0ABV4Q591_9ACTN</name>
<evidence type="ECO:0000313" key="12">
    <source>
        <dbReference type="EMBL" id="MFA1538322.1"/>
    </source>
</evidence>
<dbReference type="GO" id="GO:0016301">
    <property type="term" value="F:kinase activity"/>
    <property type="evidence" value="ECO:0007669"/>
    <property type="project" value="UniProtKB-KW"/>
</dbReference>
<evidence type="ECO:0000259" key="11">
    <source>
        <dbReference type="Pfam" id="PF23539"/>
    </source>
</evidence>
<feature type="domain" description="Signal transduction histidine kinase subgroup 3 dimerisation and phosphoacceptor" evidence="10">
    <location>
        <begin position="177"/>
        <end position="251"/>
    </location>
</feature>
<evidence type="ECO:0000256" key="1">
    <source>
        <dbReference type="ARBA" id="ARBA00000085"/>
    </source>
</evidence>
<protein>
    <recommendedName>
        <fullName evidence="2">histidine kinase</fullName>
        <ecNumber evidence="2">2.7.13.3</ecNumber>
    </recommendedName>
</protein>
<evidence type="ECO:0000256" key="5">
    <source>
        <dbReference type="ARBA" id="ARBA00022741"/>
    </source>
</evidence>
<evidence type="ECO:0000256" key="3">
    <source>
        <dbReference type="ARBA" id="ARBA00022553"/>
    </source>
</evidence>
<dbReference type="PANTHER" id="PTHR24421:SF10">
    <property type="entry name" value="NITRATE_NITRITE SENSOR PROTEIN NARQ"/>
    <property type="match status" value="1"/>
</dbReference>
<evidence type="ECO:0000256" key="4">
    <source>
        <dbReference type="ARBA" id="ARBA00022679"/>
    </source>
</evidence>
<comment type="caution">
    <text evidence="12">The sequence shown here is derived from an EMBL/GenBank/DDBJ whole genome shotgun (WGS) entry which is preliminary data.</text>
</comment>
<keyword evidence="9" id="KW-0472">Membrane</keyword>
<evidence type="ECO:0000256" key="2">
    <source>
        <dbReference type="ARBA" id="ARBA00012438"/>
    </source>
</evidence>
<evidence type="ECO:0000256" key="7">
    <source>
        <dbReference type="ARBA" id="ARBA00022840"/>
    </source>
</evidence>
<keyword evidence="5" id="KW-0547">Nucleotide-binding</keyword>
<keyword evidence="4" id="KW-0808">Transferase</keyword>
<proteinExistence type="predicted"/>
<evidence type="ECO:0000256" key="9">
    <source>
        <dbReference type="SAM" id="Phobius"/>
    </source>
</evidence>
<comment type="catalytic activity">
    <reaction evidence="1">
        <text>ATP + protein L-histidine = ADP + protein N-phospho-L-histidine.</text>
        <dbReference type="EC" id="2.7.13.3"/>
    </reaction>
</comment>
<dbReference type="InterPro" id="IPR036890">
    <property type="entry name" value="HATPase_C_sf"/>
</dbReference>
<dbReference type="EC" id="2.7.13.3" evidence="2"/>